<feature type="domain" description="PIN" evidence="1">
    <location>
        <begin position="3"/>
        <end position="118"/>
    </location>
</feature>
<comment type="caution">
    <text evidence="2">The sequence shown here is derived from an EMBL/GenBank/DDBJ whole genome shotgun (WGS) entry which is preliminary data.</text>
</comment>
<proteinExistence type="predicted"/>
<sequence>MSMVDANIILRYLLDDHAELSPKAAEILEQQTVTLPIEAACEVVYVLQKVYTVDRKTIQQQLTDLLNEALVTMNKPDVFLKALEYYSTSSLDFVDTVLCAYHTVEKQEIFTFDNKLNQFIRRADPSADTL</sequence>
<organism evidence="2 3">
    <name type="scientific">Methylocucumis oryzae</name>
    <dbReference type="NCBI Taxonomy" id="1632867"/>
    <lineage>
        <taxon>Bacteria</taxon>
        <taxon>Pseudomonadati</taxon>
        <taxon>Pseudomonadota</taxon>
        <taxon>Gammaproteobacteria</taxon>
        <taxon>Methylococcales</taxon>
        <taxon>Methylococcaceae</taxon>
        <taxon>Methylocucumis</taxon>
    </lineage>
</organism>
<name>A0A0F3IK72_9GAMM</name>
<dbReference type="AlphaFoldDB" id="A0A0F3IK72"/>
<dbReference type="InterPro" id="IPR002716">
    <property type="entry name" value="PIN_dom"/>
</dbReference>
<reference evidence="3" key="1">
    <citation type="submission" date="2015-03" db="EMBL/GenBank/DDBJ databases">
        <title>Draft genome sequence of a novel methanotroph (Sn10-6) isolated from flooded ricefield rhizosphere in India.</title>
        <authorList>
            <person name="Pandit P.S."/>
            <person name="Pore S.D."/>
            <person name="Arora P."/>
            <person name="Kapse N.G."/>
            <person name="Dhakephalkar P.K."/>
            <person name="Rahalkar M.C."/>
        </authorList>
    </citation>
    <scope>NUCLEOTIDE SEQUENCE [LARGE SCALE GENOMIC DNA]</scope>
    <source>
        <strain evidence="3">Sn10-6</strain>
    </source>
</reference>
<protein>
    <recommendedName>
        <fullName evidence="1">PIN domain-containing protein</fullName>
    </recommendedName>
</protein>
<dbReference type="InterPro" id="IPR029060">
    <property type="entry name" value="PIN-like_dom_sf"/>
</dbReference>
<dbReference type="OrthoDB" id="32974at2"/>
<dbReference type="Gene3D" id="3.40.50.1010">
    <property type="entry name" value="5'-nuclease"/>
    <property type="match status" value="1"/>
</dbReference>
<evidence type="ECO:0000313" key="3">
    <source>
        <dbReference type="Proteomes" id="UP000033684"/>
    </source>
</evidence>
<dbReference type="Pfam" id="PF01850">
    <property type="entry name" value="PIN"/>
    <property type="match status" value="1"/>
</dbReference>
<keyword evidence="3" id="KW-1185">Reference proteome</keyword>
<dbReference type="EMBL" id="LAJX01000059">
    <property type="protein sequence ID" value="KJV07125.1"/>
    <property type="molecule type" value="Genomic_DNA"/>
</dbReference>
<evidence type="ECO:0000313" key="2">
    <source>
        <dbReference type="EMBL" id="KJV07125.1"/>
    </source>
</evidence>
<dbReference type="PATRIC" id="fig|1632867.3.peg.4809"/>
<dbReference type="RefSeq" id="WP_045778659.1">
    <property type="nucleotide sequence ID" value="NZ_LAJX01000059.1"/>
</dbReference>
<dbReference type="SUPFAM" id="SSF88723">
    <property type="entry name" value="PIN domain-like"/>
    <property type="match status" value="1"/>
</dbReference>
<gene>
    <name evidence="2" type="ORF">VZ94_06815</name>
</gene>
<reference evidence="2 3" key="2">
    <citation type="journal article" date="2016" name="Microb. Ecol.">
        <title>Genome Characteristics of a Novel Type I Methanotroph (Sn10-6) Isolated from a Flooded Indian Rice Field.</title>
        <authorList>
            <person name="Rahalkar M.C."/>
            <person name="Pandit P.S."/>
            <person name="Dhakephalkar P.K."/>
            <person name="Pore S."/>
            <person name="Arora P."/>
            <person name="Kapse N."/>
        </authorList>
    </citation>
    <scope>NUCLEOTIDE SEQUENCE [LARGE SCALE GENOMIC DNA]</scope>
    <source>
        <strain evidence="2 3">Sn10-6</strain>
    </source>
</reference>
<accession>A0A0F3IK72</accession>
<dbReference type="Proteomes" id="UP000033684">
    <property type="component" value="Unassembled WGS sequence"/>
</dbReference>
<evidence type="ECO:0000259" key="1">
    <source>
        <dbReference type="Pfam" id="PF01850"/>
    </source>
</evidence>